<keyword evidence="3" id="KW-0472">Membrane</keyword>
<keyword evidence="3" id="KW-1133">Transmembrane helix</keyword>
<evidence type="ECO:0000313" key="4">
    <source>
        <dbReference type="EMBL" id="MFD2264140.1"/>
    </source>
</evidence>
<name>A0ABW5DTF4_9PROT</name>
<dbReference type="PANTHER" id="PTHR32347">
    <property type="entry name" value="EFFLUX SYSTEM COMPONENT YKNX-RELATED"/>
    <property type="match status" value="1"/>
</dbReference>
<evidence type="ECO:0000256" key="3">
    <source>
        <dbReference type="SAM" id="Phobius"/>
    </source>
</evidence>
<dbReference type="Proteomes" id="UP001597295">
    <property type="component" value="Unassembled WGS sequence"/>
</dbReference>
<feature type="transmembrane region" description="Helical" evidence="3">
    <location>
        <begin position="361"/>
        <end position="381"/>
    </location>
</feature>
<feature type="transmembrane region" description="Helical" evidence="3">
    <location>
        <begin position="153"/>
        <end position="173"/>
    </location>
</feature>
<keyword evidence="5" id="KW-1185">Reference proteome</keyword>
<dbReference type="InterPro" id="IPR050465">
    <property type="entry name" value="UPF0194_transport"/>
</dbReference>
<comment type="subcellular location">
    <subcellularLocation>
        <location evidence="1">Cell envelope</location>
    </subcellularLocation>
</comment>
<dbReference type="EMBL" id="JBHUIP010000012">
    <property type="protein sequence ID" value="MFD2264140.1"/>
    <property type="molecule type" value="Genomic_DNA"/>
</dbReference>
<protein>
    <submittedName>
        <fullName evidence="4">HlyD family efflux transporter periplasmic adaptor subunit</fullName>
    </submittedName>
</protein>
<reference evidence="5" key="1">
    <citation type="journal article" date="2019" name="Int. J. Syst. Evol. Microbiol.">
        <title>The Global Catalogue of Microorganisms (GCM) 10K type strain sequencing project: providing services to taxonomists for standard genome sequencing and annotation.</title>
        <authorList>
            <consortium name="The Broad Institute Genomics Platform"/>
            <consortium name="The Broad Institute Genome Sequencing Center for Infectious Disease"/>
            <person name="Wu L."/>
            <person name="Ma J."/>
        </authorList>
    </citation>
    <scope>NUCLEOTIDE SEQUENCE [LARGE SCALE GENOMIC DNA]</scope>
    <source>
        <strain evidence="5">CGMCC 1.19062</strain>
    </source>
</reference>
<organism evidence="4 5">
    <name type="scientific">Lacibacterium aquatile</name>
    <dbReference type="NCBI Taxonomy" id="1168082"/>
    <lineage>
        <taxon>Bacteria</taxon>
        <taxon>Pseudomonadati</taxon>
        <taxon>Pseudomonadota</taxon>
        <taxon>Alphaproteobacteria</taxon>
        <taxon>Rhodospirillales</taxon>
        <taxon>Rhodospirillaceae</taxon>
    </lineage>
</organism>
<evidence type="ECO:0000256" key="1">
    <source>
        <dbReference type="ARBA" id="ARBA00004196"/>
    </source>
</evidence>
<feature type="transmembrane region" description="Helical" evidence="3">
    <location>
        <begin position="285"/>
        <end position="303"/>
    </location>
</feature>
<sequence length="711" mass="78594">MEPGAILLPPLREDIVLHRAASAPDGAPGWTLHDPLANRFFAIDWLDFEMLALWRGSVTPDGMVEALGEARPDLVANGLISSDRVRDLLGFLAANRLLQPVPDSGWRHLAEQARRAAAAQSPWKQALHHYLFFRIPLFRPDGLLRATEPAARLFFQPAALLMALLLGVIGLLLAFRQWDGFANTFLYFFSPLGLVWYGGALVVAKAIHEMGHAWIARRYWVPVPRIGVAFMVLWPMLYTDTTHAWKLRSRFARLHIAAGGLIAETWLANLALLAWNFLPDGPARSAAFLLATTSWFMTLAVNLNPLMRFDGYYLLSDALGIANLQDRSFAVGRWYLRRCFLGLEAPCPEAWGPGQRRLLALYAYACWIYRAGLFIGIALLVYHVSFKLLGLFLMAVEVGWFILRPIWNELFVWWRSRGEMAQAGTVWRPLALFVGAIGLLFVPWHSPIDAPAMMRPAEARLYSAENAMIAAVHVSLGQSVAVGDLLLQLVSPGLERAIQKAQGEIALFDQHLARAGGEPRGQNRAQLQENRARIAAELQTLQVRRQQLRLTAPFAGEITAIGEDIQPGRWVAAQTPLALLVDAGQPVVRAYIPEIALPRIVPGGAARFIPDGRQLDPQPLRVSEVDRGGLSYLDEPALAATNGGPLAVVRQADGRLMVRDGIYRIRLDLAGETAAAIAVPGRVLIDAPSQSLADRLWNWLLPVLIRESGLG</sequence>
<evidence type="ECO:0000256" key="2">
    <source>
        <dbReference type="ARBA" id="ARBA00023054"/>
    </source>
</evidence>
<feature type="transmembrane region" description="Helical" evidence="3">
    <location>
        <begin position="185"/>
        <end position="207"/>
    </location>
</feature>
<dbReference type="PANTHER" id="PTHR32347:SF23">
    <property type="entry name" value="BLL5650 PROTEIN"/>
    <property type="match status" value="1"/>
</dbReference>
<feature type="transmembrane region" description="Helical" evidence="3">
    <location>
        <begin position="388"/>
        <end position="407"/>
    </location>
</feature>
<feature type="transmembrane region" description="Helical" evidence="3">
    <location>
        <begin position="257"/>
        <end position="278"/>
    </location>
</feature>
<keyword evidence="2" id="KW-0175">Coiled coil</keyword>
<gene>
    <name evidence="4" type="ORF">ACFSM5_14660</name>
</gene>
<feature type="transmembrane region" description="Helical" evidence="3">
    <location>
        <begin position="427"/>
        <end position="445"/>
    </location>
</feature>
<feature type="transmembrane region" description="Helical" evidence="3">
    <location>
        <begin position="219"/>
        <end position="237"/>
    </location>
</feature>
<dbReference type="SUPFAM" id="SSF111369">
    <property type="entry name" value="HlyD-like secretion proteins"/>
    <property type="match status" value="1"/>
</dbReference>
<comment type="caution">
    <text evidence="4">The sequence shown here is derived from an EMBL/GenBank/DDBJ whole genome shotgun (WGS) entry which is preliminary data.</text>
</comment>
<dbReference type="RefSeq" id="WP_379877179.1">
    <property type="nucleotide sequence ID" value="NZ_JBHUIP010000012.1"/>
</dbReference>
<proteinExistence type="predicted"/>
<keyword evidence="3" id="KW-0812">Transmembrane</keyword>
<accession>A0ABW5DTF4</accession>
<evidence type="ECO:0000313" key="5">
    <source>
        <dbReference type="Proteomes" id="UP001597295"/>
    </source>
</evidence>